<feature type="domain" description="Thiopeptide-type bacteriocin biosynthesis" evidence="2">
    <location>
        <begin position="756"/>
        <end position="1004"/>
    </location>
</feature>
<sequence>MASRAAYRCGDVALVRAVTRPILPFPPCPDLDDPAPGAAAARLQWLRTVWNDQETVEALGHASPAFAERINTLLGAPNPPARDIGKATASVLRYLLRAAHRATPFGLLAGVALAPFGPSARAEWGTGHKPVVQPSAPWLARVVERLESCPELLDRLPVMVNSTVSVRGDRLVVPFRSPGQGDMRAVETSIGLSAPVCRVLDAAQDPIRFDALVGKLAADFPGVAADTVNELVVGLLRHRVLLTSLHAPSTQSDALGHLLHQLDAADAARLPAACDLVREVRAAQEAVRKCEGRYGRHRAAASLRAAAPGLTEHPLALDLRLDASLVLPRAVAQELERAATVLTTVSPLPYGTAEWKAYQRRFYERYGIGTMVPMLDVVADSGIGFPDGYPGTNADTQRRRLSVRDDTLLRLAQTAVLDGHDEVTLTDELIAAMNLGPDRPRNPPHLEITARIHAASTEDLSGGRFGVEVLSVSRGAGVISGRFLNVLDADDREALAAELRELPTADPDTIAAQLSFPPLRVQSAHVTRTPRVLPTVISLDEHRPRSDDVLTPADLAVACDGRRMYLAAPAQGRRIEAVALHALNLRQHTPPLARLLSELARAQYAQVTDFDWGAANALPYLPRLRYGRTILAAARWRLAGVDFPGEADKFDEWRSRRRLPRHVHLVQGDRHLRLDLDDTVHRGLLRRHLQRAGQAVVTEAPPEDASGWCDGRAHEVVVPLKAVRPVSWPTLPTPTRDRLFSAAQAQPPGTGSLLLATLYGDLRRQDVLLGQYLPGLLEQLGGPPWWFIRFRDPDPHLRLRIALPDSAAFGDMAAVVSRWADELRAERLLSDFRFPTSYREMGRWGSGLAWQAAEDVFRADSRAMLAQLALPNRPAARILAVAHTVAIATQFLGDTRDGMRWIIDHVPATAPAPVARTQFSESVRLADPSDDWTALRRAPGGSEVVDAWADRTAALAAYRPHLPGPHTRGIAVDDVLASLLHTHFVRHIGIDFDEEAVCLYLARATALSWMARRNR</sequence>
<dbReference type="EMBL" id="CP159534">
    <property type="protein sequence ID" value="XCJ75019.1"/>
    <property type="molecule type" value="Genomic_DNA"/>
</dbReference>
<feature type="domain" description="Lantibiotic dehydratase N-terminal" evidence="1">
    <location>
        <begin position="52"/>
        <end position="685"/>
    </location>
</feature>
<dbReference type="AlphaFoldDB" id="A0AAU8J4R4"/>
<dbReference type="KEGG" id="stac:ABII15_35875"/>
<accession>A0AAU8J4R4</accession>
<evidence type="ECO:0000259" key="2">
    <source>
        <dbReference type="Pfam" id="PF14028"/>
    </source>
</evidence>
<evidence type="ECO:0000259" key="1">
    <source>
        <dbReference type="Pfam" id="PF04738"/>
    </source>
</evidence>
<organism evidence="3">
    <name type="scientific">Streptomyces tabacisoli</name>
    <dbReference type="NCBI Taxonomy" id="3156398"/>
    <lineage>
        <taxon>Bacteria</taxon>
        <taxon>Bacillati</taxon>
        <taxon>Actinomycetota</taxon>
        <taxon>Actinomycetes</taxon>
        <taxon>Kitasatosporales</taxon>
        <taxon>Streptomycetaceae</taxon>
        <taxon>Streptomyces</taxon>
    </lineage>
</organism>
<dbReference type="NCBIfam" id="TIGR03891">
    <property type="entry name" value="thiopep_ocin"/>
    <property type="match status" value="1"/>
</dbReference>
<gene>
    <name evidence="3" type="ORF">ABII15_35875</name>
</gene>
<proteinExistence type="predicted"/>
<dbReference type="Pfam" id="PF04738">
    <property type="entry name" value="Lant_dehydr_N"/>
    <property type="match status" value="1"/>
</dbReference>
<evidence type="ECO:0000313" key="3">
    <source>
        <dbReference type="EMBL" id="XCJ75019.1"/>
    </source>
</evidence>
<protein>
    <submittedName>
        <fullName evidence="3">Lantibiotic dehydratase</fullName>
    </submittedName>
</protein>
<reference evidence="3" key="1">
    <citation type="submission" date="2024-06" db="EMBL/GenBank/DDBJ databases">
        <title>Streptomyces sp. strain HUAS MG91 genome sequences.</title>
        <authorList>
            <person name="Mo P."/>
        </authorList>
    </citation>
    <scope>NUCLEOTIDE SEQUENCE</scope>
    <source>
        <strain evidence="3">HUAS MG91</strain>
    </source>
</reference>
<dbReference type="RefSeq" id="WP_353946455.1">
    <property type="nucleotide sequence ID" value="NZ_CP159534.1"/>
</dbReference>
<dbReference type="InterPro" id="IPR023809">
    <property type="entry name" value="Thiopep_bacteriocin_synth_dom"/>
</dbReference>
<dbReference type="InterPro" id="IPR006827">
    <property type="entry name" value="Lant_deHydtase_N"/>
</dbReference>
<dbReference type="Pfam" id="PF14028">
    <property type="entry name" value="Lant_dehydr_C"/>
    <property type="match status" value="1"/>
</dbReference>
<name>A0AAU8J4R4_9ACTN</name>